<keyword evidence="1" id="KW-0282">Flagellum</keyword>
<evidence type="ECO:0000313" key="2">
    <source>
        <dbReference type="Proteomes" id="UP000217250"/>
    </source>
</evidence>
<protein>
    <submittedName>
        <fullName evidence="1">Flagellar motor switch protein FliM</fullName>
    </submittedName>
</protein>
<name>A0A250FSM3_9FLAO</name>
<gene>
    <name evidence="1" type="ORF">CGC50_06050</name>
</gene>
<dbReference type="OrthoDB" id="1151390at2"/>
<dbReference type="AlphaFoldDB" id="A0A250FSM3"/>
<reference evidence="2" key="1">
    <citation type="submission" date="2017-06" db="EMBL/GenBank/DDBJ databases">
        <title>Capnocytophaga spp. assemblies.</title>
        <authorList>
            <person name="Gulvik C.A."/>
        </authorList>
    </citation>
    <scope>NUCLEOTIDE SEQUENCE [LARGE SCALE GENOMIC DNA]</scope>
    <source>
        <strain evidence="2">H1496</strain>
    </source>
</reference>
<keyword evidence="1" id="KW-0966">Cell projection</keyword>
<dbReference type="KEGG" id="cgh:CGC50_06050"/>
<accession>A0A250FSM3</accession>
<sequence>MTATTIQATINNVDIPLFQALFEKFRVKMIVVDPQKTYPIEKAIPNKETIEAIEEGKKLIEKHKKGLIKGHKSAEELFNEILSEDE</sequence>
<dbReference type="Proteomes" id="UP000217250">
    <property type="component" value="Chromosome"/>
</dbReference>
<organism evidence="1 2">
    <name type="scientific">Capnocytophaga gingivalis</name>
    <dbReference type="NCBI Taxonomy" id="1017"/>
    <lineage>
        <taxon>Bacteria</taxon>
        <taxon>Pseudomonadati</taxon>
        <taxon>Bacteroidota</taxon>
        <taxon>Flavobacteriia</taxon>
        <taxon>Flavobacteriales</taxon>
        <taxon>Flavobacteriaceae</taxon>
        <taxon>Capnocytophaga</taxon>
    </lineage>
</organism>
<proteinExistence type="predicted"/>
<evidence type="ECO:0000313" key="1">
    <source>
        <dbReference type="EMBL" id="ATA88159.1"/>
    </source>
</evidence>
<keyword evidence="1" id="KW-0969">Cilium</keyword>
<dbReference type="EMBL" id="CP022386">
    <property type="protein sequence ID" value="ATA88159.1"/>
    <property type="molecule type" value="Genomic_DNA"/>
</dbReference>